<gene>
    <name evidence="2" type="ORF">METZ01_LOCUS94921</name>
</gene>
<dbReference type="PANTHER" id="PTHR30093:SF2">
    <property type="entry name" value="TYPE II SECRETION SYSTEM PROTEIN H"/>
    <property type="match status" value="1"/>
</dbReference>
<keyword evidence="1" id="KW-0812">Transmembrane</keyword>
<dbReference type="PANTHER" id="PTHR30093">
    <property type="entry name" value="GENERAL SECRETION PATHWAY PROTEIN G"/>
    <property type="match status" value="1"/>
</dbReference>
<accession>A0A381VQZ7</accession>
<dbReference type="SUPFAM" id="SSF54523">
    <property type="entry name" value="Pili subunits"/>
    <property type="match status" value="1"/>
</dbReference>
<feature type="transmembrane region" description="Helical" evidence="1">
    <location>
        <begin position="21"/>
        <end position="46"/>
    </location>
</feature>
<evidence type="ECO:0000313" key="2">
    <source>
        <dbReference type="EMBL" id="SVA42067.1"/>
    </source>
</evidence>
<organism evidence="2">
    <name type="scientific">marine metagenome</name>
    <dbReference type="NCBI Taxonomy" id="408172"/>
    <lineage>
        <taxon>unclassified sequences</taxon>
        <taxon>metagenomes</taxon>
        <taxon>ecological metagenomes</taxon>
    </lineage>
</organism>
<dbReference type="InterPro" id="IPR045584">
    <property type="entry name" value="Pilin-like"/>
</dbReference>
<dbReference type="EMBL" id="UINC01009381">
    <property type="protein sequence ID" value="SVA42067.1"/>
    <property type="molecule type" value="Genomic_DNA"/>
</dbReference>
<proteinExistence type="predicted"/>
<dbReference type="InterPro" id="IPR012902">
    <property type="entry name" value="N_methyl_site"/>
</dbReference>
<keyword evidence="1" id="KW-0472">Membrane</keyword>
<name>A0A381VQZ7_9ZZZZ</name>
<sequence>MKIPKKYNVLANNQGFTQVELIVVIVIVLILMVGAVGAGMLLPALAKAKAKAQRIACVNNLKQVGIATRIYATDNQDRFPWQVPAIETGPDGKEVMTGGTAEYLASSKYKETWKHWQALSNELSNPKVLRCPRDGNRNQVGSFSDSSFGGENGNLSFSYFIGKGADEAKPNNILSGDRNIVFGDYNNDDDNKGTHQKFGKQFSATRRPEWTESLHESQGDILLSDSSVQQASAPRLAQYMIDSSDKDNELMFPAGK</sequence>
<dbReference type="AlphaFoldDB" id="A0A381VQZ7"/>
<keyword evidence="1" id="KW-1133">Transmembrane helix</keyword>
<dbReference type="NCBIfam" id="TIGR02532">
    <property type="entry name" value="IV_pilin_GFxxxE"/>
    <property type="match status" value="1"/>
</dbReference>
<protein>
    <recommendedName>
        <fullName evidence="3">Type II secretion system protein GspG C-terminal domain-containing protein</fullName>
    </recommendedName>
</protein>
<evidence type="ECO:0000256" key="1">
    <source>
        <dbReference type="SAM" id="Phobius"/>
    </source>
</evidence>
<dbReference type="Gene3D" id="3.30.700.10">
    <property type="entry name" value="Glycoprotein, Type 4 Pilin"/>
    <property type="match status" value="1"/>
</dbReference>
<reference evidence="2" key="1">
    <citation type="submission" date="2018-05" db="EMBL/GenBank/DDBJ databases">
        <authorList>
            <person name="Lanie J.A."/>
            <person name="Ng W.-L."/>
            <person name="Kazmierczak K.M."/>
            <person name="Andrzejewski T.M."/>
            <person name="Davidsen T.M."/>
            <person name="Wayne K.J."/>
            <person name="Tettelin H."/>
            <person name="Glass J.I."/>
            <person name="Rusch D."/>
            <person name="Podicherti R."/>
            <person name="Tsui H.-C.T."/>
            <person name="Winkler M.E."/>
        </authorList>
    </citation>
    <scope>NUCLEOTIDE SEQUENCE</scope>
</reference>
<evidence type="ECO:0008006" key="3">
    <source>
        <dbReference type="Google" id="ProtNLM"/>
    </source>
</evidence>